<evidence type="ECO:0000313" key="3">
    <source>
        <dbReference type="Proteomes" id="UP000499080"/>
    </source>
</evidence>
<gene>
    <name evidence="2" type="ORF">AVEN_113799_1</name>
</gene>
<dbReference type="Proteomes" id="UP000499080">
    <property type="component" value="Unassembled WGS sequence"/>
</dbReference>
<accession>A0A4Y2TWU2</accession>
<dbReference type="AlphaFoldDB" id="A0A4Y2TWU2"/>
<feature type="non-terminal residue" evidence="2">
    <location>
        <position position="333"/>
    </location>
</feature>
<sequence length="333" mass="37774">MSVRSATDGWVANVGGAERISYLEKELAELREFTTLERQIMESCSSSLDVCKAKNSISASDEGLPTHSESFSTNFHTSIFEEMEQRNAMNEDSIFSPSGTSSIRFNEKKDDLFQYLESTMKIMGMRKNIDFPSAANDLNNNYKITLEMFYLILQYQCLTFKGCFKTEICKKIDGVLCNLRDVFKSFSDQTTSDETVENLINNFINQTDYVLKEIEMVSLDSDVDDKNEIINQSRPFDSIIGLSSFEESPHILRNKNEMGKNNCTENMNMSSSLYKDGNIEENAAESVCDCEKLKSTIVALEKDIEVYENSISVANSTKEEMKDKIAALEKQIE</sequence>
<protein>
    <submittedName>
        <fullName evidence="2">Uncharacterized protein</fullName>
    </submittedName>
</protein>
<reference evidence="2 3" key="1">
    <citation type="journal article" date="2019" name="Sci. Rep.">
        <title>Orb-weaving spider Araneus ventricosus genome elucidates the spidroin gene catalogue.</title>
        <authorList>
            <person name="Kono N."/>
            <person name="Nakamura H."/>
            <person name="Ohtoshi R."/>
            <person name="Moran D.A.P."/>
            <person name="Shinohara A."/>
            <person name="Yoshida Y."/>
            <person name="Fujiwara M."/>
            <person name="Mori M."/>
            <person name="Tomita M."/>
            <person name="Arakawa K."/>
        </authorList>
    </citation>
    <scope>NUCLEOTIDE SEQUENCE [LARGE SCALE GENOMIC DNA]</scope>
</reference>
<comment type="caution">
    <text evidence="2">The sequence shown here is derived from an EMBL/GenBank/DDBJ whole genome shotgun (WGS) entry which is preliminary data.</text>
</comment>
<feature type="coiled-coil region" evidence="1">
    <location>
        <begin position="290"/>
        <end position="331"/>
    </location>
</feature>
<keyword evidence="3" id="KW-1185">Reference proteome</keyword>
<keyword evidence="1" id="KW-0175">Coiled coil</keyword>
<proteinExistence type="predicted"/>
<name>A0A4Y2TWU2_ARAVE</name>
<dbReference type="EMBL" id="BGPR01030961">
    <property type="protein sequence ID" value="GBO03756.1"/>
    <property type="molecule type" value="Genomic_DNA"/>
</dbReference>
<evidence type="ECO:0000313" key="2">
    <source>
        <dbReference type="EMBL" id="GBO03756.1"/>
    </source>
</evidence>
<organism evidence="2 3">
    <name type="scientific">Araneus ventricosus</name>
    <name type="common">Orbweaver spider</name>
    <name type="synonym">Epeira ventricosa</name>
    <dbReference type="NCBI Taxonomy" id="182803"/>
    <lineage>
        <taxon>Eukaryota</taxon>
        <taxon>Metazoa</taxon>
        <taxon>Ecdysozoa</taxon>
        <taxon>Arthropoda</taxon>
        <taxon>Chelicerata</taxon>
        <taxon>Arachnida</taxon>
        <taxon>Araneae</taxon>
        <taxon>Araneomorphae</taxon>
        <taxon>Entelegynae</taxon>
        <taxon>Araneoidea</taxon>
        <taxon>Araneidae</taxon>
        <taxon>Araneus</taxon>
    </lineage>
</organism>
<dbReference type="OrthoDB" id="6428181at2759"/>
<evidence type="ECO:0000256" key="1">
    <source>
        <dbReference type="SAM" id="Coils"/>
    </source>
</evidence>